<protein>
    <recommendedName>
        <fullName evidence="8">Virulence plasmid A protein</fullName>
    </recommendedName>
</protein>
<name>A4J381_DESRM</name>
<evidence type="ECO:0000256" key="1">
    <source>
        <dbReference type="ARBA" id="ARBA00023026"/>
    </source>
</evidence>
<dbReference type="Pfam" id="PF20220">
    <property type="entry name" value="ABC_toxin_N"/>
    <property type="match status" value="1"/>
</dbReference>
<evidence type="ECO:0000259" key="5">
    <source>
        <dbReference type="Pfam" id="PF20220"/>
    </source>
</evidence>
<dbReference type="Pfam" id="PF03538">
    <property type="entry name" value="VRP1"/>
    <property type="match status" value="1"/>
</dbReference>
<evidence type="ECO:0008006" key="8">
    <source>
        <dbReference type="Google" id="ProtNLM"/>
    </source>
</evidence>
<feature type="domain" description="Neuraminidase-like" evidence="4">
    <location>
        <begin position="1035"/>
        <end position="1146"/>
    </location>
</feature>
<dbReference type="InterPro" id="IPR041079">
    <property type="entry name" value="Neuraminidase-like"/>
</dbReference>
<dbReference type="HOGENOM" id="CLU_000189_1_0_9"/>
<gene>
    <name evidence="6" type="ordered locus">Dred_0999</name>
</gene>
<dbReference type="STRING" id="349161.Dred_0999"/>
<accession>A4J381</accession>
<organism evidence="6 7">
    <name type="scientific">Desulforamulus reducens (strain ATCC BAA-1160 / DSM 100696 / MI-1)</name>
    <name type="common">Desulfotomaculum reducens</name>
    <dbReference type="NCBI Taxonomy" id="349161"/>
    <lineage>
        <taxon>Bacteria</taxon>
        <taxon>Bacillati</taxon>
        <taxon>Bacillota</taxon>
        <taxon>Clostridia</taxon>
        <taxon>Eubacteriales</taxon>
        <taxon>Peptococcaceae</taxon>
        <taxon>Desulforamulus</taxon>
    </lineage>
</organism>
<proteinExistence type="predicted"/>
<evidence type="ECO:0000259" key="3">
    <source>
        <dbReference type="Pfam" id="PF18276"/>
    </source>
</evidence>
<dbReference type="EMBL" id="CP000612">
    <property type="protein sequence ID" value="ABO49534.1"/>
    <property type="molecule type" value="Genomic_DNA"/>
</dbReference>
<dbReference type="InterPro" id="IPR018003">
    <property type="entry name" value="Insecticidal_toxin/plasmid_vir"/>
</dbReference>
<dbReference type="Proteomes" id="UP000001556">
    <property type="component" value="Chromosome"/>
</dbReference>
<dbReference type="eggNOG" id="COG3409">
    <property type="taxonomic scope" value="Bacteria"/>
</dbReference>
<evidence type="ECO:0000259" key="4">
    <source>
        <dbReference type="Pfam" id="PF18413"/>
    </source>
</evidence>
<keyword evidence="2" id="KW-0175">Coiled coil</keyword>
<reference evidence="6 7" key="1">
    <citation type="submission" date="2007-03" db="EMBL/GenBank/DDBJ databases">
        <title>Complete sequence of Desulfotomaculum reducens MI-1.</title>
        <authorList>
            <consortium name="US DOE Joint Genome Institute"/>
            <person name="Copeland A."/>
            <person name="Lucas S."/>
            <person name="Lapidus A."/>
            <person name="Barry K."/>
            <person name="Detter J.C."/>
            <person name="Glavina del Rio T."/>
            <person name="Hammon N."/>
            <person name="Israni S."/>
            <person name="Dalin E."/>
            <person name="Tice H."/>
            <person name="Pitluck S."/>
            <person name="Sims D."/>
            <person name="Brettin T."/>
            <person name="Bruce D."/>
            <person name="Han C."/>
            <person name="Tapia R."/>
            <person name="Schmutz J."/>
            <person name="Larimer F."/>
            <person name="Land M."/>
            <person name="Hauser L."/>
            <person name="Kyrpides N."/>
            <person name="Kim E."/>
            <person name="Tebo B.M."/>
            <person name="Richardson P."/>
        </authorList>
    </citation>
    <scope>NUCLEOTIDE SEQUENCE [LARGE SCALE GENOMIC DNA]</scope>
    <source>
        <strain evidence="6 7">MI-1</strain>
    </source>
</reference>
<dbReference type="Pfam" id="PF18413">
    <property type="entry name" value="Neuraminidase"/>
    <property type="match status" value="1"/>
</dbReference>
<sequence>MESFQEQNPQFNILDFNFHNEEQLANLKWDGTDKKTLLRNLQAYQRLLRIYPDVNAAQTLQEQGFDSAFKITALSRNQFVKELGPLLGEQGDAKAEKIHSRAENKKNQVMHTWAAAQNITSPHFKAMRVNSINSGVNAFFERMPSYQDIFGSLDYCQCEHCKSIFGPAAYFVDLMRITEKYVNKPNEKTIPPGMKLSDRRPDLTKIKLICENTNGTMPYLRIVNERLEDLVGRTLKERDNLYQTLANQYYPFNLPFQLPLERIRQYLQRLKTELWQIYDAFASSDKNKAAEYLKLSTEEWQLLTSENTNEDKLKEYYGIADLSRLTDAATFCNQTGLTFKQLRDLLYQNLSEEEVEQGIAKQFFINQGLPNYLRIEAAGEKQVIKNLNNTALDRLHRFLRLVRKTGWTYAELDWSLHCVKKGIPALDDSALAGLAGIKELASQLNVSTADACALLFDLKSYGVGIDPANSAAPFDLVFNGAGVKTYRPKYPWNPMYTQDVMQWQVAADDDANRNLAVRMAAAVALSQDHVKLLAQKLFGTEQPVNMTVENLSLLYRHAKLAALLTLPVPQYLKFIALLIDDVCRFTAGSIMETVQTASLLRRSGMNVFDLDYIVNGMNSPFVDTSYREQDVEPWLKTLPALVKSAALPAGEQQSEQEKKIIEQLAIFFGARTEQIQALLSLTGHTALVPIFLDATKKEEAKGIIKDVARHLVLVRKLNLKVQEIESIRQHPASYGIKNPTSLSPYDIIKLIRFKELAASYDDPQDHLTAYMNAANEAEASQEMAALTGQEEGQITILWALFKDANRMDILYKIYRVWELIQQTGTNLSFLQSLNNLAGKGVTGSWDTYVSAADSLITAVKARYTNEVWNKLYEQLEGEEQENKRQALIGLAIHQLSQNEETQWIKNTRNLYEYLLIDVEMSGCAQISYIKEGLNAVQIYLSRCRKQLEPGVEDFSVPEIWWEWMMNYRVWEANRKIFLYPENYIEPAHRNSKTRLFKELENTLKQGDIDNKTVEEAYKKYLDGFAELAKLVYVDAYYCNVSDEKREDAPTLFLFARTQTQPYTYYYIVRESDGTWSEWHKINITINSEYITPVYVFNRLFVFWVELKKNEDNQEAGKKITQHKASIKYTFYNFSGDWIQPQTLVEDMVISVQGGPQLPGYNGLFSASLFDIDQLWWKKVYALKLEKGRYWMLGAGANKFEKVMLLYGPLLNTSDFGGWTPPDFSKSPVKDSFAFGLYQTAKNFKVVKDYGYEGCLPVCKPVVINDDLEKGFIANPDEFLFIRKDSADSITCFRPKIDSTSGCLNLLDSENIICDNFSEQQIMDTLGKVCLASGTTCLSTAMRNKKYEIFTVKNHPAAFVFKGEKESFLLCDPDKNLLSISRGIYNSDTLFKADSFVSSAVDIQKEGSETLFNQLVQYGYLSQQGIISTDTLLRDLVKDLNDIFYDQAQKDDKVAAVKNILMHRPLIKPNSFVSADVKIEQSGSTALFNQLMKYGYLDKNGRLDADIDFYTLSQDVASMLQGQPDQDKKVRFVVDTLYRSAFPTSVGFFVGKEPAYSVCDFKFKATRMTTAAVHKLSTALFTGSIDKLLSLESQQIPVESELPFQRFHFSEPKVEVPEVLDGTQVDFFGTYGLYYWELFFHAPLYIYKLLQTNQKFQDAEKWIKYIFNPTLPQNPVREDTFQTSRLGIRDSRAIYKILCDQGIITAEGMVSPSFTRKTPLNTYLKTILNQEQIESVKNILLNYKISNQVAHFWQFQPFRNHTLESLLDQLKNPGEIAAYNNTPFDPHAIARLRIGAYEKMVVMQYIDNLLEWGDSLFARYSWEFITAATLLYICAYNLLGERPENMGPAKTPTPVTFQDIFQKYQYDIPQFLIDLEHVTGQHPPDTAGTPFNEFDAYFCVPENTEFIGYWDRVEDRLYKIRHCLNIDGVKQALPLFQPPIDPAQLARFATAESDILSIISHGKTDVPHYRFNHMLEKAKGMAATLSQLGSSLLSVLEKKDTEALTLLRSTHEKNILNLTTLTKEKQLEEINETIESLRQSWSSAQNRLQHYQSLYDENLNALENTSLNLMQSSVGLQVVSSCIRGLSVAGYLTPNIYGFSNGGMDFGQAINAGAQVIDVTAGIMSQTAGVIATGAQYVRRREEWKIQCDIARYEVQQIEKQISANQARLAYMERELEIHQKNIQQADEYELFIKNKFTNQDLYQWMIGRIASVYFQTYRMALDTALAAQAAYQNELCRDDQFIAFDYWDSLHKGLLTGESLLLSLSQMEKAYLQNNVRQLEIEKTISLLHLDPQSFMAFKWGINGAEIGKLTFELSEKLFDFDFPGHYRRKIKSILVTIPAIMRPYQNINATLVQNSNKIVLKPDIKAIEHVMEPATYPDYPDGSLRENWLPNQQIAITRGVDDSGLFVLDFRDEQYLPFEGTGAVSRWTLHLPPESNRIDFNTISDIILQIKYTAQDGGENLANQVKALLYADNPPYPYSLAKCVDLKQSYLAEWQKFINSWPSGGLQQISFPINDEMILPNLKDVQISTATVLLQTPAGIEVSDRDSTSQFVYLKTGDKDRQPVPINNNIGSIVLSKTLPIKENWLLELDTARLPAVLLDKGVINPHVLLDMVVLIGYESNVFNKPKKN</sequence>
<dbReference type="InterPro" id="IPR040840">
    <property type="entry name" value="TcA_TcB_BD"/>
</dbReference>
<keyword evidence="7" id="KW-1185">Reference proteome</keyword>
<dbReference type="InterPro" id="IPR046839">
    <property type="entry name" value="ABC_toxin_N"/>
</dbReference>
<feature type="domain" description="ABC toxin N-terminal" evidence="5">
    <location>
        <begin position="880"/>
        <end position="1000"/>
    </location>
</feature>
<dbReference type="eggNOG" id="COG2351">
    <property type="taxonomic scope" value="Bacteria"/>
</dbReference>
<dbReference type="KEGG" id="drm:Dred_0999"/>
<evidence type="ECO:0000313" key="6">
    <source>
        <dbReference type="EMBL" id="ABO49534.1"/>
    </source>
</evidence>
<evidence type="ECO:0000256" key="2">
    <source>
        <dbReference type="SAM" id="Coils"/>
    </source>
</evidence>
<feature type="coiled-coil region" evidence="2">
    <location>
        <begin position="2140"/>
        <end position="2174"/>
    </location>
</feature>
<keyword evidence="1" id="KW-0843">Virulence</keyword>
<dbReference type="RefSeq" id="WP_011877363.1">
    <property type="nucleotide sequence ID" value="NC_009253.1"/>
</dbReference>
<feature type="domain" description="Tc toxin complex TcA C-terminal TcB-binding" evidence="3">
    <location>
        <begin position="2159"/>
        <end position="2455"/>
    </location>
</feature>
<dbReference type="Pfam" id="PF18276">
    <property type="entry name" value="TcA_TcB_BD"/>
    <property type="match status" value="1"/>
</dbReference>
<evidence type="ECO:0000313" key="7">
    <source>
        <dbReference type="Proteomes" id="UP000001556"/>
    </source>
</evidence>